<dbReference type="Gene3D" id="1.10.10.10">
    <property type="entry name" value="Winged helix-like DNA-binding domain superfamily/Winged helix DNA-binding domain"/>
    <property type="match status" value="1"/>
</dbReference>
<dbReference type="InterPro" id="IPR039422">
    <property type="entry name" value="MarR/SlyA-like"/>
</dbReference>
<organism evidence="2 3">
    <name type="scientific">Agromyces protaetiae</name>
    <dbReference type="NCBI Taxonomy" id="2509455"/>
    <lineage>
        <taxon>Bacteria</taxon>
        <taxon>Bacillati</taxon>
        <taxon>Actinomycetota</taxon>
        <taxon>Actinomycetes</taxon>
        <taxon>Micrococcales</taxon>
        <taxon>Microbacteriaceae</taxon>
        <taxon>Agromyces</taxon>
    </lineage>
</organism>
<evidence type="ECO:0000259" key="1">
    <source>
        <dbReference type="PROSITE" id="PS50995"/>
    </source>
</evidence>
<dbReference type="Pfam" id="PF12802">
    <property type="entry name" value="MarR_2"/>
    <property type="match status" value="1"/>
</dbReference>
<dbReference type="PANTHER" id="PTHR33164:SF57">
    <property type="entry name" value="MARR-FAMILY TRANSCRIPTIONAL REGULATOR"/>
    <property type="match status" value="1"/>
</dbReference>
<dbReference type="GO" id="GO:0003700">
    <property type="term" value="F:DNA-binding transcription factor activity"/>
    <property type="evidence" value="ECO:0007669"/>
    <property type="project" value="InterPro"/>
</dbReference>
<dbReference type="Proteomes" id="UP000291259">
    <property type="component" value="Chromosome"/>
</dbReference>
<dbReference type="InterPro" id="IPR036388">
    <property type="entry name" value="WH-like_DNA-bd_sf"/>
</dbReference>
<evidence type="ECO:0000313" key="2">
    <source>
        <dbReference type="EMBL" id="QAY72113.1"/>
    </source>
</evidence>
<evidence type="ECO:0000313" key="3">
    <source>
        <dbReference type="Proteomes" id="UP000291259"/>
    </source>
</evidence>
<dbReference type="KEGG" id="agf:ET445_00960"/>
<dbReference type="InterPro" id="IPR000835">
    <property type="entry name" value="HTH_MarR-typ"/>
</dbReference>
<dbReference type="PANTHER" id="PTHR33164">
    <property type="entry name" value="TRANSCRIPTIONAL REGULATOR, MARR FAMILY"/>
    <property type="match status" value="1"/>
</dbReference>
<dbReference type="OrthoDB" id="9154853at2"/>
<gene>
    <name evidence="2" type="ORF">ET445_00960</name>
</gene>
<proteinExistence type="predicted"/>
<name>A0A4P6FAX1_9MICO</name>
<keyword evidence="3" id="KW-1185">Reference proteome</keyword>
<dbReference type="PROSITE" id="PS50995">
    <property type="entry name" value="HTH_MARR_2"/>
    <property type="match status" value="1"/>
</dbReference>
<protein>
    <submittedName>
        <fullName evidence="2">MarR family transcriptional regulator</fullName>
    </submittedName>
</protein>
<dbReference type="InterPro" id="IPR036390">
    <property type="entry name" value="WH_DNA-bd_sf"/>
</dbReference>
<accession>A0A4P6FAX1</accession>
<dbReference type="SUPFAM" id="SSF46785">
    <property type="entry name" value="Winged helix' DNA-binding domain"/>
    <property type="match status" value="1"/>
</dbReference>
<dbReference type="AlphaFoldDB" id="A0A4P6FAX1"/>
<dbReference type="SMART" id="SM00347">
    <property type="entry name" value="HTH_MARR"/>
    <property type="match status" value="1"/>
</dbReference>
<dbReference type="EMBL" id="CP035491">
    <property type="protein sequence ID" value="QAY72113.1"/>
    <property type="molecule type" value="Genomic_DNA"/>
</dbReference>
<dbReference type="GO" id="GO:0006950">
    <property type="term" value="P:response to stress"/>
    <property type="evidence" value="ECO:0007669"/>
    <property type="project" value="TreeGrafter"/>
</dbReference>
<reference evidence="2 3" key="1">
    <citation type="submission" date="2019-01" db="EMBL/GenBank/DDBJ databases">
        <title>Genome sequencing of strain FW100M-8.</title>
        <authorList>
            <person name="Heo J."/>
            <person name="Kim S.-J."/>
            <person name="Kim J.-S."/>
            <person name="Hong S.-B."/>
            <person name="Kwon S.-W."/>
        </authorList>
    </citation>
    <scope>NUCLEOTIDE SEQUENCE [LARGE SCALE GENOMIC DNA]</scope>
    <source>
        <strain evidence="2 3">FW100M-8</strain>
    </source>
</reference>
<feature type="domain" description="HTH marR-type" evidence="1">
    <location>
        <begin position="25"/>
        <end position="156"/>
    </location>
</feature>
<sequence length="157" mass="17064">MTAVTESAPAAVAAPTTVDEGIAAVEEQFSIVFNRARALWSESAKQIHPELQPAGYKLLGMIVRAGRANAHVLADQLMMDKSAVSRQVRLLEDAGLVESLADEHDRRVRVLVPTAVAIERINAVRDRNQERLRGALRDRSVAELASFAEILRAIGTA</sequence>